<dbReference type="AlphaFoldDB" id="A0A1M5DCK0"/>
<dbReference type="OrthoDB" id="1803303at2"/>
<gene>
    <name evidence="1" type="ORF">SAMN02745218_02783</name>
</gene>
<organism evidence="1 2">
    <name type="scientific">Desulfofundulus australicus DSM 11792</name>
    <dbReference type="NCBI Taxonomy" id="1121425"/>
    <lineage>
        <taxon>Bacteria</taxon>
        <taxon>Bacillati</taxon>
        <taxon>Bacillota</taxon>
        <taxon>Clostridia</taxon>
        <taxon>Eubacteriales</taxon>
        <taxon>Peptococcaceae</taxon>
        <taxon>Desulfofundulus</taxon>
    </lineage>
</organism>
<evidence type="ECO:0000313" key="1">
    <source>
        <dbReference type="EMBL" id="SHF64422.1"/>
    </source>
</evidence>
<sequence>MLIEILTRNMDKKPVLLTFLSAQPGLHTRGNEISVDGLKMIVGDSYIYITTKDWEWGEKIVPLLFSIVPNTYASSHFEPVSDQRILVTAAARPLPEIMERLTLLEHLDLEAQELAGQFQVHWQSRDVAVSCPVSLMIQGGVAVAKIKFITHFRDAEYHCRQVLNQISLAEVLRVFTPEVATTREEPRVGTLTISSRKFITPACFAEFLNNYKGQILYLEQEDALRAFFDPAGHLTFRQNASQIEAELYLESPEILTEELHQQLTASLGFSELTIHRTIDKISLDPELLIKDLKFKKEPQFHLFTRSGTFLATYNIKERQMELTASVELGVKEALNHLVLVYRAMESFTGEVLEISR</sequence>
<accession>A0A1M5DCK0</accession>
<reference evidence="2" key="1">
    <citation type="submission" date="2016-11" db="EMBL/GenBank/DDBJ databases">
        <authorList>
            <person name="Varghese N."/>
            <person name="Submissions S."/>
        </authorList>
    </citation>
    <scope>NUCLEOTIDE SEQUENCE [LARGE SCALE GENOMIC DNA]</scope>
    <source>
        <strain evidence="2">DSM 11792</strain>
    </source>
</reference>
<proteinExistence type="predicted"/>
<dbReference type="EMBL" id="FQUW01000047">
    <property type="protein sequence ID" value="SHF64422.1"/>
    <property type="molecule type" value="Genomic_DNA"/>
</dbReference>
<dbReference type="Proteomes" id="UP000184196">
    <property type="component" value="Unassembled WGS sequence"/>
</dbReference>
<name>A0A1M5DCK0_9FIRM</name>
<protein>
    <submittedName>
        <fullName evidence="1">Uncharacterized protein</fullName>
    </submittedName>
</protein>
<evidence type="ECO:0000313" key="2">
    <source>
        <dbReference type="Proteomes" id="UP000184196"/>
    </source>
</evidence>
<keyword evidence="2" id="KW-1185">Reference proteome</keyword>
<dbReference type="RefSeq" id="WP_073167323.1">
    <property type="nucleotide sequence ID" value="NZ_FQUW01000047.1"/>
</dbReference>